<evidence type="ECO:0000313" key="3">
    <source>
        <dbReference type="Proteomes" id="UP000590442"/>
    </source>
</evidence>
<keyword evidence="3" id="KW-1185">Reference proteome</keyword>
<evidence type="ECO:0008006" key="4">
    <source>
        <dbReference type="Google" id="ProtNLM"/>
    </source>
</evidence>
<sequence>MKRLLFLFALAGCLQSMNSQDTDAYFEFNDRKTVVHGVYVGVNFFYGKIDNANTYSFESHVAYVVDRKLILGLGWTSFYSEQNFTQFTFSDDIDFAGGYGGFHIEPILFSEKKVNLSLPVLIGLGYVGYLDKVFDRDGTNELLINNNNDLVFVVEPGINVLYNISRYVQLEAGIRYRISDKIDLEPHYIKNINGFSAGLGIRLGVFNLGRNRYKKNIETE</sequence>
<protein>
    <recommendedName>
        <fullName evidence="4">Outer membrane protein beta-barrel domain-containing protein</fullName>
    </recommendedName>
</protein>
<feature type="chain" id="PRO_5032909572" description="Outer membrane protein beta-barrel domain-containing protein" evidence="1">
    <location>
        <begin position="20"/>
        <end position="220"/>
    </location>
</feature>
<feature type="signal peptide" evidence="1">
    <location>
        <begin position="1"/>
        <end position="19"/>
    </location>
</feature>
<proteinExistence type="predicted"/>
<evidence type="ECO:0000256" key="1">
    <source>
        <dbReference type="SAM" id="SignalP"/>
    </source>
</evidence>
<dbReference type="Proteomes" id="UP000590442">
    <property type="component" value="Unassembled WGS sequence"/>
</dbReference>
<reference evidence="2 3" key="1">
    <citation type="submission" date="2020-03" db="EMBL/GenBank/DDBJ databases">
        <title>Genomic Encyclopedia of Type Strains, Phase IV (KMG-IV): sequencing the most valuable type-strain genomes for metagenomic binning, comparative biology and taxonomic classification.</title>
        <authorList>
            <person name="Goeker M."/>
        </authorList>
    </citation>
    <scope>NUCLEOTIDE SEQUENCE [LARGE SCALE GENOMIC DNA]</scope>
    <source>
        <strain evidence="2 3">DSM 29762</strain>
    </source>
</reference>
<evidence type="ECO:0000313" key="2">
    <source>
        <dbReference type="EMBL" id="NJB69794.1"/>
    </source>
</evidence>
<comment type="caution">
    <text evidence="2">The sequence shown here is derived from an EMBL/GenBank/DDBJ whole genome shotgun (WGS) entry which is preliminary data.</text>
</comment>
<keyword evidence="1" id="KW-0732">Signal</keyword>
<gene>
    <name evidence="2" type="ORF">GGR42_000256</name>
</gene>
<accession>A0A846QXG3</accession>
<dbReference type="AlphaFoldDB" id="A0A846QXG3"/>
<dbReference type="RefSeq" id="WP_167960063.1">
    <property type="nucleotide sequence ID" value="NZ_JAATJJ010000001.1"/>
</dbReference>
<name>A0A846QXG3_9FLAO</name>
<organism evidence="2 3">
    <name type="scientific">Saonia flava</name>
    <dbReference type="NCBI Taxonomy" id="523696"/>
    <lineage>
        <taxon>Bacteria</taxon>
        <taxon>Pseudomonadati</taxon>
        <taxon>Bacteroidota</taxon>
        <taxon>Flavobacteriia</taxon>
        <taxon>Flavobacteriales</taxon>
        <taxon>Flavobacteriaceae</taxon>
        <taxon>Saonia</taxon>
    </lineage>
</organism>
<dbReference type="EMBL" id="JAATJJ010000001">
    <property type="protein sequence ID" value="NJB69794.1"/>
    <property type="molecule type" value="Genomic_DNA"/>
</dbReference>